<evidence type="ECO:0000256" key="1">
    <source>
        <dbReference type="SAM" id="SignalP"/>
    </source>
</evidence>
<accession>A0ABU0TBL5</accession>
<organism evidence="2 3">
    <name type="scientific">Streptomyces umbrinus</name>
    <dbReference type="NCBI Taxonomy" id="67370"/>
    <lineage>
        <taxon>Bacteria</taxon>
        <taxon>Bacillati</taxon>
        <taxon>Actinomycetota</taxon>
        <taxon>Actinomycetes</taxon>
        <taxon>Kitasatosporales</taxon>
        <taxon>Streptomycetaceae</taxon>
        <taxon>Streptomyces</taxon>
        <taxon>Streptomyces phaeochromogenes group</taxon>
    </lineage>
</organism>
<keyword evidence="1" id="KW-0732">Signal</keyword>
<name>A0ABU0TBL5_9ACTN</name>
<evidence type="ECO:0008006" key="4">
    <source>
        <dbReference type="Google" id="ProtNLM"/>
    </source>
</evidence>
<reference evidence="2 3" key="1">
    <citation type="submission" date="2023-07" db="EMBL/GenBank/DDBJ databases">
        <title>Comparative genomics of wheat-associated soil bacteria to identify genetic determinants of phenazine resistance.</title>
        <authorList>
            <person name="Mouncey N."/>
        </authorList>
    </citation>
    <scope>NUCLEOTIDE SEQUENCE [LARGE SCALE GENOMIC DNA]</scope>
    <source>
        <strain evidence="2 3">V2I4</strain>
    </source>
</reference>
<comment type="caution">
    <text evidence="2">The sequence shown here is derived from an EMBL/GenBank/DDBJ whole genome shotgun (WGS) entry which is preliminary data.</text>
</comment>
<dbReference type="RefSeq" id="WP_307530378.1">
    <property type="nucleotide sequence ID" value="NZ_JAUSZI010000002.1"/>
</dbReference>
<proteinExistence type="predicted"/>
<dbReference type="EMBL" id="JAUSZI010000002">
    <property type="protein sequence ID" value="MDQ1033205.1"/>
    <property type="molecule type" value="Genomic_DNA"/>
</dbReference>
<evidence type="ECO:0000313" key="3">
    <source>
        <dbReference type="Proteomes" id="UP001230328"/>
    </source>
</evidence>
<feature type="signal peptide" evidence="1">
    <location>
        <begin position="1"/>
        <end position="17"/>
    </location>
</feature>
<evidence type="ECO:0000313" key="2">
    <source>
        <dbReference type="EMBL" id="MDQ1033205.1"/>
    </source>
</evidence>
<feature type="chain" id="PRO_5045606414" description="SH3 domain-containing protein" evidence="1">
    <location>
        <begin position="18"/>
        <end position="97"/>
    </location>
</feature>
<dbReference type="Proteomes" id="UP001230328">
    <property type="component" value="Unassembled WGS sequence"/>
</dbReference>
<keyword evidence="3" id="KW-1185">Reference proteome</keyword>
<gene>
    <name evidence="2" type="ORF">QF035_010787</name>
</gene>
<sequence length="97" mass="10460">MASVAALILSVSPPAYAGGPYMWANGNSIGKRLTVCAQDLGVRGSPGSGAFAYLHHPQTFTVENAGQYEFGGEWVYGFAWGDVNRRGWVQNGWFCNN</sequence>
<protein>
    <recommendedName>
        <fullName evidence="4">SH3 domain-containing protein</fullName>
    </recommendedName>
</protein>